<feature type="compositionally biased region" description="Polar residues" evidence="1">
    <location>
        <begin position="69"/>
        <end position="89"/>
    </location>
</feature>
<evidence type="ECO:0000256" key="1">
    <source>
        <dbReference type="SAM" id="MobiDB-lite"/>
    </source>
</evidence>
<dbReference type="OrthoDB" id="6261690at2759"/>
<protein>
    <submittedName>
        <fullName evidence="2">Uncharacterized protein</fullName>
    </submittedName>
</protein>
<dbReference type="Proteomes" id="UP000281553">
    <property type="component" value="Unassembled WGS sequence"/>
</dbReference>
<evidence type="ECO:0000313" key="2">
    <source>
        <dbReference type="EMBL" id="VDN11329.1"/>
    </source>
</evidence>
<sequence>MRFDLPDDGKHLAFVRPQPIRRSVLWRLPLSSPLVDLFTVYSPPLMEQQSGTPLAPVPGTRSLAAVPITNTAPPQYPHNDQQGQANSERSLPFAESLRPPPAYQLRRLIFTTYALDLNATFYVPHLPSYMEAALWEDKFCGTLNLV</sequence>
<reference evidence="2 3" key="1">
    <citation type="submission" date="2018-11" db="EMBL/GenBank/DDBJ databases">
        <authorList>
            <consortium name="Pathogen Informatics"/>
        </authorList>
    </citation>
    <scope>NUCLEOTIDE SEQUENCE [LARGE SCALE GENOMIC DNA]</scope>
</reference>
<organism evidence="2 3">
    <name type="scientific">Dibothriocephalus latus</name>
    <name type="common">Fish tapeworm</name>
    <name type="synonym">Diphyllobothrium latum</name>
    <dbReference type="NCBI Taxonomy" id="60516"/>
    <lineage>
        <taxon>Eukaryota</taxon>
        <taxon>Metazoa</taxon>
        <taxon>Spiralia</taxon>
        <taxon>Lophotrochozoa</taxon>
        <taxon>Platyhelminthes</taxon>
        <taxon>Cestoda</taxon>
        <taxon>Eucestoda</taxon>
        <taxon>Diphyllobothriidea</taxon>
        <taxon>Diphyllobothriidae</taxon>
        <taxon>Dibothriocephalus</taxon>
    </lineage>
</organism>
<proteinExistence type="predicted"/>
<accession>A0A3P7NQ68</accession>
<dbReference type="EMBL" id="UYRU01051216">
    <property type="protein sequence ID" value="VDN11329.1"/>
    <property type="molecule type" value="Genomic_DNA"/>
</dbReference>
<dbReference type="AlphaFoldDB" id="A0A3P7NQ68"/>
<gene>
    <name evidence="2" type="ORF">DILT_LOCUS7160</name>
</gene>
<keyword evidence="3" id="KW-1185">Reference proteome</keyword>
<evidence type="ECO:0000313" key="3">
    <source>
        <dbReference type="Proteomes" id="UP000281553"/>
    </source>
</evidence>
<name>A0A3P7NQ68_DIBLA</name>
<feature type="region of interest" description="Disordered" evidence="1">
    <location>
        <begin position="69"/>
        <end position="90"/>
    </location>
</feature>